<name>A0A8E0VCZ1_9TREM</name>
<sequence>HSNDHPDSSRDPPIVAKHPNAPEFEFGLDQLLIMARTKAPFSRLLWSYQLESRIAKAWIYSSNPNVLEPLRLFVHDVQAASLADRLHSDQIQLTARANEVSQKKTLSDFIFGPKIRLPKHSSRDPECPSRDRLVYLGQVDRNLYVQLEDNFDLPNPSQITLSRFDRPESSHESTSTSSSSESSRFALVGYYRATYAAHAADEICLQPFVSSSRRLPSRPIGTDQRALVPWRPMSLMDKWANNPDHTPSSSDPNTPKQTEAFSDWVFESTRDLFTLLLQASELSDRSDGRFSRRDSTPIVWWDRFGHTVHLCLLICVLYLADRLFRLFHGNGDLCLATLTDHPKQTNMTEVNLDVSFQRDACFTPNRPDDNANKQSDDNAIDGVSQLGELIDDNLSKSGIQSNAARERRLSVSCGTQAAPVFISVYETEFSFVRCLGRGAFGRVFEVENRFDGCRYAIKRIEVNEVGEDETRFLREVRVLASLDHPGIVRYHRAWSEHPPPGWQIARDMALFGPSDDDTGADTGCSWEDYSIRQTNDCQPGRTGSLCDKVDSSSRLAPFEPDLDGEISGPDVRLSLNRRLDESLIVFQRDTASDSGSCAQSDQSVISGSSANRTNRRSKRNRTTSTSEPTSNTSWYLYIQMQLCSQMSLRDWLSSKNHANSRPERAELYYMFWQIVDAVAYLHAHELMHRDLKPSNILFDSANRLKLADFGLVTSFADEDVNVAADYEACGGTGDVTRVLDYTTSAPGLVSSQKADKHGDSGHADSWSSSGDATDLSSNHVRHKYFGLRAARRQHTNDVGTDLYMSPEQERRERYDRKVDIFSLGLIFLELLLPFETDMERICTLLQAKRQILPEEFTLNHPAESALIRSLLDPNPHRRPSAADLVHDPLLSQAKSDQPHLLSCTTNIALRTVV</sequence>
<feature type="compositionally biased region" description="Basic and acidic residues" evidence="7">
    <location>
        <begin position="753"/>
        <end position="762"/>
    </location>
</feature>
<gene>
    <name evidence="9" type="ORF">FBUS_02789</name>
</gene>
<dbReference type="InterPro" id="IPR008271">
    <property type="entry name" value="Ser/Thr_kinase_AS"/>
</dbReference>
<feature type="non-terminal residue" evidence="9">
    <location>
        <position position="1"/>
    </location>
</feature>
<feature type="region of interest" description="Disordered" evidence="7">
    <location>
        <begin position="156"/>
        <end position="179"/>
    </location>
</feature>
<dbReference type="Gene3D" id="1.10.510.10">
    <property type="entry name" value="Transferase(Phosphotransferase) domain 1"/>
    <property type="match status" value="1"/>
</dbReference>
<dbReference type="PANTHER" id="PTHR11042:SF91">
    <property type="entry name" value="EUKARYOTIC TRANSLATION INITIATION FACTOR 2-ALPHA KINASE"/>
    <property type="match status" value="1"/>
</dbReference>
<feature type="region of interest" description="Disordered" evidence="7">
    <location>
        <begin position="593"/>
        <end position="629"/>
    </location>
</feature>
<dbReference type="InterPro" id="IPR000719">
    <property type="entry name" value="Prot_kinase_dom"/>
</dbReference>
<evidence type="ECO:0000256" key="3">
    <source>
        <dbReference type="ARBA" id="ARBA00022777"/>
    </source>
</evidence>
<dbReference type="SUPFAM" id="SSF56112">
    <property type="entry name" value="Protein kinase-like (PK-like)"/>
    <property type="match status" value="1"/>
</dbReference>
<dbReference type="GO" id="GO:0005634">
    <property type="term" value="C:nucleus"/>
    <property type="evidence" value="ECO:0007669"/>
    <property type="project" value="TreeGrafter"/>
</dbReference>
<keyword evidence="9" id="KW-0648">Protein biosynthesis</keyword>
<evidence type="ECO:0000256" key="1">
    <source>
        <dbReference type="ARBA" id="ARBA00022679"/>
    </source>
</evidence>
<dbReference type="PANTHER" id="PTHR11042">
    <property type="entry name" value="EUKARYOTIC TRANSLATION INITIATION FACTOR 2-ALPHA KINASE EIF2-ALPHA KINASE -RELATED"/>
    <property type="match status" value="1"/>
</dbReference>
<dbReference type="Proteomes" id="UP000728185">
    <property type="component" value="Unassembled WGS sequence"/>
</dbReference>
<dbReference type="Pfam" id="PF00069">
    <property type="entry name" value="Pkinase"/>
    <property type="match status" value="3"/>
</dbReference>
<keyword evidence="10" id="KW-1185">Reference proteome</keyword>
<keyword evidence="9" id="KW-0396">Initiation factor</keyword>
<dbReference type="InterPro" id="IPR017441">
    <property type="entry name" value="Protein_kinase_ATP_BS"/>
</dbReference>
<dbReference type="EMBL" id="LUCM01010809">
    <property type="protein sequence ID" value="KAA0184929.1"/>
    <property type="molecule type" value="Genomic_DNA"/>
</dbReference>
<dbReference type="GO" id="GO:0005737">
    <property type="term" value="C:cytoplasm"/>
    <property type="evidence" value="ECO:0007669"/>
    <property type="project" value="TreeGrafter"/>
</dbReference>
<dbReference type="GO" id="GO:0004694">
    <property type="term" value="F:eukaryotic translation initiation factor 2alpha kinase activity"/>
    <property type="evidence" value="ECO:0007669"/>
    <property type="project" value="TreeGrafter"/>
</dbReference>
<keyword evidence="2 6" id="KW-0547">Nucleotide-binding</keyword>
<evidence type="ECO:0000259" key="8">
    <source>
        <dbReference type="PROSITE" id="PS50011"/>
    </source>
</evidence>
<comment type="caution">
    <text evidence="9">The sequence shown here is derived from an EMBL/GenBank/DDBJ whole genome shotgun (WGS) entry which is preliminary data.</text>
</comment>
<reference evidence="9" key="1">
    <citation type="submission" date="2019-05" db="EMBL/GenBank/DDBJ databases">
        <title>Annotation for the trematode Fasciolopsis buski.</title>
        <authorList>
            <person name="Choi Y.-J."/>
        </authorList>
    </citation>
    <scope>NUCLEOTIDE SEQUENCE</scope>
    <source>
        <strain evidence="9">HT</strain>
        <tissue evidence="9">Whole worm</tissue>
    </source>
</reference>
<dbReference type="Gene3D" id="3.30.200.20">
    <property type="entry name" value="Phosphorylase Kinase, domain 1"/>
    <property type="match status" value="1"/>
</dbReference>
<keyword evidence="4 6" id="KW-0067">ATP-binding</keyword>
<feature type="compositionally biased region" description="Polar residues" evidence="7">
    <location>
        <begin position="765"/>
        <end position="775"/>
    </location>
</feature>
<evidence type="ECO:0000313" key="10">
    <source>
        <dbReference type="Proteomes" id="UP000728185"/>
    </source>
</evidence>
<dbReference type="InterPro" id="IPR011009">
    <property type="entry name" value="Kinase-like_dom_sf"/>
</dbReference>
<comment type="similarity">
    <text evidence="5">Belongs to the protein kinase superfamily. Ser/Thr protein kinase family. GCN2 subfamily.</text>
</comment>
<evidence type="ECO:0000256" key="5">
    <source>
        <dbReference type="ARBA" id="ARBA00037982"/>
    </source>
</evidence>
<organism evidence="9 10">
    <name type="scientific">Fasciolopsis buskii</name>
    <dbReference type="NCBI Taxonomy" id="27845"/>
    <lineage>
        <taxon>Eukaryota</taxon>
        <taxon>Metazoa</taxon>
        <taxon>Spiralia</taxon>
        <taxon>Lophotrochozoa</taxon>
        <taxon>Platyhelminthes</taxon>
        <taxon>Trematoda</taxon>
        <taxon>Digenea</taxon>
        <taxon>Plagiorchiida</taxon>
        <taxon>Echinostomata</taxon>
        <taxon>Echinostomatoidea</taxon>
        <taxon>Fasciolidae</taxon>
        <taxon>Fasciolopsis</taxon>
    </lineage>
</organism>
<evidence type="ECO:0000256" key="4">
    <source>
        <dbReference type="ARBA" id="ARBA00022840"/>
    </source>
</evidence>
<accession>A0A8E0VCZ1</accession>
<dbReference type="PROSITE" id="PS00108">
    <property type="entry name" value="PROTEIN_KINASE_ST"/>
    <property type="match status" value="1"/>
</dbReference>
<feature type="region of interest" description="Disordered" evidence="7">
    <location>
        <begin position="750"/>
        <end position="775"/>
    </location>
</feature>
<dbReference type="GO" id="GO:0005524">
    <property type="term" value="F:ATP binding"/>
    <property type="evidence" value="ECO:0007669"/>
    <property type="project" value="UniProtKB-UniRule"/>
</dbReference>
<keyword evidence="1" id="KW-0808">Transferase</keyword>
<evidence type="ECO:0000256" key="7">
    <source>
        <dbReference type="SAM" id="MobiDB-lite"/>
    </source>
</evidence>
<dbReference type="OrthoDB" id="341578at2759"/>
<evidence type="ECO:0000256" key="2">
    <source>
        <dbReference type="ARBA" id="ARBA00022741"/>
    </source>
</evidence>
<dbReference type="GO" id="GO:0003743">
    <property type="term" value="F:translation initiation factor activity"/>
    <property type="evidence" value="ECO:0007669"/>
    <property type="project" value="UniProtKB-KW"/>
</dbReference>
<dbReference type="InterPro" id="IPR050339">
    <property type="entry name" value="CC_SR_Kinase"/>
</dbReference>
<dbReference type="AlphaFoldDB" id="A0A8E0VCZ1"/>
<proteinExistence type="inferred from homology"/>
<evidence type="ECO:0000256" key="6">
    <source>
        <dbReference type="PROSITE-ProRule" id="PRU10141"/>
    </source>
</evidence>
<feature type="compositionally biased region" description="Polar residues" evidence="7">
    <location>
        <begin position="593"/>
        <end position="607"/>
    </location>
</feature>
<dbReference type="SMART" id="SM00220">
    <property type="entry name" value="S_TKc"/>
    <property type="match status" value="1"/>
</dbReference>
<feature type="domain" description="Protein kinase" evidence="8">
    <location>
        <begin position="429"/>
        <end position="890"/>
    </location>
</feature>
<feature type="binding site" evidence="6">
    <location>
        <position position="458"/>
    </location>
    <ligand>
        <name>ATP</name>
        <dbReference type="ChEBI" id="CHEBI:30616"/>
    </ligand>
</feature>
<dbReference type="PROSITE" id="PS00107">
    <property type="entry name" value="PROTEIN_KINASE_ATP"/>
    <property type="match status" value="1"/>
</dbReference>
<keyword evidence="3 9" id="KW-0418">Kinase</keyword>
<dbReference type="PROSITE" id="PS50011">
    <property type="entry name" value="PROTEIN_KINASE_DOM"/>
    <property type="match status" value="1"/>
</dbReference>
<evidence type="ECO:0000313" key="9">
    <source>
        <dbReference type="EMBL" id="KAA0184929.1"/>
    </source>
</evidence>
<protein>
    <submittedName>
        <fullName evidence="9">Eukaryotic translation initiation factor 2-alpha kinase</fullName>
    </submittedName>
</protein>